<evidence type="ECO:0000313" key="2">
    <source>
        <dbReference type="Proteomes" id="UP001597199"/>
    </source>
</evidence>
<reference evidence="2" key="1">
    <citation type="journal article" date="2019" name="Int. J. Syst. Evol. Microbiol.">
        <title>The Global Catalogue of Microorganisms (GCM) 10K type strain sequencing project: providing services to taxonomists for standard genome sequencing and annotation.</title>
        <authorList>
            <consortium name="The Broad Institute Genomics Platform"/>
            <consortium name="The Broad Institute Genome Sequencing Center for Infectious Disease"/>
            <person name="Wu L."/>
            <person name="Ma J."/>
        </authorList>
    </citation>
    <scope>NUCLEOTIDE SEQUENCE [LARGE SCALE GENOMIC DNA]</scope>
    <source>
        <strain evidence="2">CCM 9110</strain>
    </source>
</reference>
<comment type="caution">
    <text evidence="1">The sequence shown here is derived from an EMBL/GenBank/DDBJ whole genome shotgun (WGS) entry which is preliminary data.</text>
</comment>
<proteinExistence type="predicted"/>
<organism evidence="1 2">
    <name type="scientific">Lacticaseibacillus suilingensis</name>
    <dbReference type="NCBI Taxonomy" id="2799577"/>
    <lineage>
        <taxon>Bacteria</taxon>
        <taxon>Bacillati</taxon>
        <taxon>Bacillota</taxon>
        <taxon>Bacilli</taxon>
        <taxon>Lactobacillales</taxon>
        <taxon>Lactobacillaceae</taxon>
        <taxon>Lacticaseibacillus</taxon>
    </lineage>
</organism>
<dbReference type="Proteomes" id="UP001597199">
    <property type="component" value="Unassembled WGS sequence"/>
</dbReference>
<gene>
    <name evidence="1" type="ORF">ACFQ41_04495</name>
</gene>
<sequence>MLGSAEASKVLTASAELKALLTEVRGADDPLGGIYIGSPGFDNSTDLQIVALSPWVRITDLPGDNHEPADDDRFIEYPRVQIDFWTRKSLMQETSAIDDLIRQVMHANGWDRTYHASGEDNSVPTLRMTTAYFQSQGLPV</sequence>
<dbReference type="RefSeq" id="WP_236000537.1">
    <property type="nucleotide sequence ID" value="NZ_BOLV01000015.1"/>
</dbReference>
<keyword evidence="2" id="KW-1185">Reference proteome</keyword>
<dbReference type="EMBL" id="JBHTOA010000020">
    <property type="protein sequence ID" value="MFD1398560.1"/>
    <property type="molecule type" value="Genomic_DNA"/>
</dbReference>
<name>A0ABW4BFI4_9LACO</name>
<protein>
    <submittedName>
        <fullName evidence="1">Phage tail protein</fullName>
    </submittedName>
</protein>
<evidence type="ECO:0000313" key="1">
    <source>
        <dbReference type="EMBL" id="MFD1398560.1"/>
    </source>
</evidence>
<accession>A0ABW4BFI4</accession>